<dbReference type="AlphaFoldDB" id="A0A2H0W3Z1"/>
<dbReference type="Gene3D" id="3.30.1330.20">
    <property type="entry name" value="Tubulin/FtsZ, C-terminal domain"/>
    <property type="match status" value="1"/>
</dbReference>
<name>A0A2H0W3Z1_9BACT</name>
<organism evidence="9 10">
    <name type="scientific">Candidatus Buchananbacteria bacterium CG10_big_fil_rev_8_21_14_0_10_42_9</name>
    <dbReference type="NCBI Taxonomy" id="1974526"/>
    <lineage>
        <taxon>Bacteria</taxon>
        <taxon>Candidatus Buchananiibacteriota</taxon>
    </lineage>
</organism>
<keyword evidence="4" id="KW-0717">Septation</keyword>
<dbReference type="InterPro" id="IPR024757">
    <property type="entry name" value="FtsZ_C"/>
</dbReference>
<accession>A0A2H0W3Z1</accession>
<proteinExistence type="inferred from homology"/>
<dbReference type="PANTHER" id="PTHR30314">
    <property type="entry name" value="CELL DIVISION PROTEIN FTSZ-RELATED"/>
    <property type="match status" value="1"/>
</dbReference>
<feature type="binding site" evidence="4">
    <location>
        <position position="139"/>
    </location>
    <ligand>
        <name>GTP</name>
        <dbReference type="ChEBI" id="CHEBI:37565"/>
    </ligand>
</feature>
<dbReference type="InterPro" id="IPR045061">
    <property type="entry name" value="FtsZ/CetZ"/>
</dbReference>
<reference evidence="10" key="1">
    <citation type="submission" date="2017-09" db="EMBL/GenBank/DDBJ databases">
        <title>Depth-based differentiation of microbial function through sediment-hosted aquifers and enrichment of novel symbionts in the deep terrestrial subsurface.</title>
        <authorList>
            <person name="Probst A.J."/>
            <person name="Ladd B."/>
            <person name="Jarett J.K."/>
            <person name="Geller-Mcgrath D.E."/>
            <person name="Sieber C.M.K."/>
            <person name="Emerson J.B."/>
            <person name="Anantharaman K."/>
            <person name="Thomas B.C."/>
            <person name="Malmstrom R."/>
            <person name="Stieglmeier M."/>
            <person name="Klingl A."/>
            <person name="Woyke T."/>
            <person name="Ryan C.M."/>
            <person name="Banfield J.F."/>
        </authorList>
    </citation>
    <scope>NUCLEOTIDE SEQUENCE [LARGE SCALE GENOMIC DNA]</scope>
</reference>
<keyword evidence="4" id="KW-0131">Cell cycle</keyword>
<evidence type="ECO:0000259" key="8">
    <source>
        <dbReference type="SMART" id="SM00865"/>
    </source>
</evidence>
<dbReference type="PANTHER" id="PTHR30314:SF3">
    <property type="entry name" value="MITOCHONDRIAL DIVISION PROTEIN FSZA"/>
    <property type="match status" value="1"/>
</dbReference>
<keyword evidence="2 4" id="KW-0547">Nucleotide-binding</keyword>
<dbReference type="GO" id="GO:0007017">
    <property type="term" value="P:microtubule-based process"/>
    <property type="evidence" value="ECO:0007669"/>
    <property type="project" value="InterPro"/>
</dbReference>
<keyword evidence="4" id="KW-0963">Cytoplasm</keyword>
<dbReference type="InterPro" id="IPR036525">
    <property type="entry name" value="Tubulin/FtsZ_GTPase_sf"/>
</dbReference>
<feature type="binding site" evidence="4">
    <location>
        <position position="187"/>
    </location>
    <ligand>
        <name>GTP</name>
        <dbReference type="ChEBI" id="CHEBI:37565"/>
    </ligand>
</feature>
<dbReference type="GO" id="GO:0032153">
    <property type="term" value="C:cell division site"/>
    <property type="evidence" value="ECO:0007669"/>
    <property type="project" value="UniProtKB-UniRule"/>
</dbReference>
<feature type="domain" description="Tubulin/FtsZ GTPase" evidence="7">
    <location>
        <begin position="13"/>
        <end position="205"/>
    </location>
</feature>
<dbReference type="GO" id="GO:0003924">
    <property type="term" value="F:GTPase activity"/>
    <property type="evidence" value="ECO:0007669"/>
    <property type="project" value="UniProtKB-UniRule"/>
</dbReference>
<dbReference type="Proteomes" id="UP000230935">
    <property type="component" value="Unassembled WGS sequence"/>
</dbReference>
<dbReference type="FunFam" id="3.40.50.1440:FF:000001">
    <property type="entry name" value="Cell division protein FtsZ"/>
    <property type="match status" value="1"/>
</dbReference>
<dbReference type="InterPro" id="IPR000158">
    <property type="entry name" value="Cell_div_FtsZ"/>
</dbReference>
<protein>
    <recommendedName>
        <fullName evidence="4 5">Cell division protein FtsZ</fullName>
    </recommendedName>
</protein>
<evidence type="ECO:0000313" key="9">
    <source>
        <dbReference type="EMBL" id="PIS05370.1"/>
    </source>
</evidence>
<dbReference type="GO" id="GO:0051258">
    <property type="term" value="P:protein polymerization"/>
    <property type="evidence" value="ECO:0007669"/>
    <property type="project" value="UniProtKB-UniRule"/>
</dbReference>
<dbReference type="PRINTS" id="PR00423">
    <property type="entry name" value="CELLDVISFTSZ"/>
</dbReference>
<dbReference type="Gene3D" id="3.40.50.1440">
    <property type="entry name" value="Tubulin/FtsZ, GTPase domain"/>
    <property type="match status" value="1"/>
</dbReference>
<keyword evidence="3 4" id="KW-0342">GTP-binding</keyword>
<feature type="binding site" evidence="4">
    <location>
        <position position="143"/>
    </location>
    <ligand>
        <name>GTP</name>
        <dbReference type="ChEBI" id="CHEBI:37565"/>
    </ligand>
</feature>
<dbReference type="NCBIfam" id="TIGR00065">
    <property type="entry name" value="ftsZ"/>
    <property type="match status" value="1"/>
</dbReference>
<dbReference type="GO" id="GO:0005737">
    <property type="term" value="C:cytoplasm"/>
    <property type="evidence" value="ECO:0007669"/>
    <property type="project" value="UniProtKB-SubCell"/>
</dbReference>
<dbReference type="SUPFAM" id="SSF55307">
    <property type="entry name" value="Tubulin C-terminal domain-like"/>
    <property type="match status" value="1"/>
</dbReference>
<dbReference type="Pfam" id="PF00091">
    <property type="entry name" value="Tubulin"/>
    <property type="match status" value="1"/>
</dbReference>
<feature type="region of interest" description="Disordered" evidence="6">
    <location>
        <begin position="361"/>
        <end position="400"/>
    </location>
</feature>
<dbReference type="InterPro" id="IPR017975">
    <property type="entry name" value="Tubulin_CS"/>
</dbReference>
<comment type="subunit">
    <text evidence="4">Homodimer. Polymerizes to form a dynamic ring structure in a strictly GTP-dependent manner. Interacts directly with several other division proteins.</text>
</comment>
<gene>
    <name evidence="4" type="primary">ftsZ</name>
    <name evidence="9" type="ORF">COT81_01150</name>
</gene>
<sequence>MAERKPAIETFAKIKVVGVGGSGGAAVNRMVQSRIRGVDFVAVNTDIQALNNNEAKQKLHIGKMVTRGLGAGMNPEVGEKAAEESAEDIREHVRGSDMIFITCGLGGGTGSGAAPRIASLSRDSGALTIAFVTKPFSFEGQQRMDIANRSLSQLRDSVDAIITIPNDRILQVIDKKTSLLEAFSYVDEILRQGVQGIAELITVPGLINVDFADVKTIMKETGTALMGIGKASGENRAVEAAKAAITSPLLDVTIDGAKGILFTVVGGPSMTMNEVNEAAKVITASADPNAKIIFGAVINESLKDEIRVTVVATGFSDREGFSEVAAEANYQPTQFVEERVRPKEKTEEEKEESIFGIKKLQRKVAPTTKKKAKEQEAEPETSMNETEELDIPAFIRRKMK</sequence>
<evidence type="ECO:0000256" key="1">
    <source>
        <dbReference type="ARBA" id="ARBA00009690"/>
    </source>
</evidence>
<comment type="similarity">
    <text evidence="1 4">Belongs to the FtsZ family.</text>
</comment>
<comment type="subcellular location">
    <subcellularLocation>
        <location evidence="4">Cytoplasm</location>
    </subcellularLocation>
    <text evidence="4">Assembles at midcell at the inner surface of the cytoplasmic membrane.</text>
</comment>
<dbReference type="SUPFAM" id="SSF52490">
    <property type="entry name" value="Tubulin nucleotide-binding domain-like"/>
    <property type="match status" value="1"/>
</dbReference>
<dbReference type="GO" id="GO:0005874">
    <property type="term" value="C:microtubule"/>
    <property type="evidence" value="ECO:0007669"/>
    <property type="project" value="InterPro"/>
</dbReference>
<comment type="caution">
    <text evidence="4">Lacks conserved residue(s) required for the propagation of feature annotation.</text>
</comment>
<dbReference type="GO" id="GO:0043093">
    <property type="term" value="P:FtsZ-dependent cytokinesis"/>
    <property type="evidence" value="ECO:0007669"/>
    <property type="project" value="UniProtKB-UniRule"/>
</dbReference>
<dbReference type="GO" id="GO:0000917">
    <property type="term" value="P:division septum assembly"/>
    <property type="evidence" value="ECO:0007669"/>
    <property type="project" value="UniProtKB-KW"/>
</dbReference>
<dbReference type="SMART" id="SM00865">
    <property type="entry name" value="Tubulin_C"/>
    <property type="match status" value="1"/>
</dbReference>
<dbReference type="Pfam" id="PF12327">
    <property type="entry name" value="FtsZ_C"/>
    <property type="match status" value="1"/>
</dbReference>
<dbReference type="InterPro" id="IPR003008">
    <property type="entry name" value="Tubulin_FtsZ_GTPase"/>
</dbReference>
<evidence type="ECO:0000256" key="3">
    <source>
        <dbReference type="ARBA" id="ARBA00023134"/>
    </source>
</evidence>
<evidence type="ECO:0000256" key="4">
    <source>
        <dbReference type="HAMAP-Rule" id="MF_00909"/>
    </source>
</evidence>
<dbReference type="EMBL" id="PEZZ01000007">
    <property type="protein sequence ID" value="PIS05370.1"/>
    <property type="molecule type" value="Genomic_DNA"/>
</dbReference>
<evidence type="ECO:0000313" key="10">
    <source>
        <dbReference type="Proteomes" id="UP000230935"/>
    </source>
</evidence>
<evidence type="ECO:0000256" key="2">
    <source>
        <dbReference type="ARBA" id="ARBA00022741"/>
    </source>
</evidence>
<dbReference type="InterPro" id="IPR018316">
    <property type="entry name" value="Tubulin/FtsZ_2-layer-sand-dom"/>
</dbReference>
<keyword evidence="4 9" id="KW-0132">Cell division</keyword>
<feature type="domain" description="Tubulin/FtsZ 2-layer sandwich" evidence="8">
    <location>
        <begin position="207"/>
        <end position="324"/>
    </location>
</feature>
<dbReference type="PROSITE" id="PS00227">
    <property type="entry name" value="TUBULIN"/>
    <property type="match status" value="1"/>
</dbReference>
<dbReference type="GO" id="GO:0005525">
    <property type="term" value="F:GTP binding"/>
    <property type="evidence" value="ECO:0007669"/>
    <property type="project" value="UniProtKB-UniRule"/>
</dbReference>
<dbReference type="SMART" id="SM00864">
    <property type="entry name" value="Tubulin"/>
    <property type="match status" value="1"/>
</dbReference>
<dbReference type="InterPro" id="IPR008280">
    <property type="entry name" value="Tub_FtsZ_C"/>
</dbReference>
<dbReference type="HAMAP" id="MF_00909">
    <property type="entry name" value="FtsZ"/>
    <property type="match status" value="1"/>
</dbReference>
<comment type="caution">
    <text evidence="9">The sequence shown here is derived from an EMBL/GenBank/DDBJ whole genome shotgun (WGS) entry which is preliminary data.</text>
</comment>
<dbReference type="InterPro" id="IPR037103">
    <property type="entry name" value="Tubulin/FtsZ-like_C"/>
</dbReference>
<evidence type="ECO:0000259" key="7">
    <source>
        <dbReference type="SMART" id="SM00864"/>
    </source>
</evidence>
<dbReference type="CDD" id="cd02201">
    <property type="entry name" value="FtsZ_type1"/>
    <property type="match status" value="1"/>
</dbReference>
<comment type="function">
    <text evidence="4">Essential cell division protein that forms a contractile ring structure (Z ring) at the future cell division site. The regulation of the ring assembly controls the timing and the location of cell division. One of the functions of the FtsZ ring is to recruit other cell division proteins to the septum to produce a new cell wall between the dividing cells. Binds GTP and shows GTPase activity.</text>
</comment>
<feature type="binding site" evidence="4">
    <location>
        <begin position="108"/>
        <end position="110"/>
    </location>
    <ligand>
        <name>GTP</name>
        <dbReference type="ChEBI" id="CHEBI:37565"/>
    </ligand>
</feature>
<evidence type="ECO:0000256" key="5">
    <source>
        <dbReference type="NCBIfam" id="TIGR00065"/>
    </source>
</evidence>
<evidence type="ECO:0000256" key="6">
    <source>
        <dbReference type="SAM" id="MobiDB-lite"/>
    </source>
</evidence>